<evidence type="ECO:0000256" key="5">
    <source>
        <dbReference type="ARBA" id="ARBA00023242"/>
    </source>
</evidence>
<feature type="region of interest" description="Disordered" evidence="6">
    <location>
        <begin position="259"/>
        <end position="313"/>
    </location>
</feature>
<dbReference type="GO" id="GO:0016592">
    <property type="term" value="C:mediator complex"/>
    <property type="evidence" value="ECO:0007669"/>
    <property type="project" value="InterPro"/>
</dbReference>
<dbReference type="EMBL" id="CP144098">
    <property type="protein sequence ID" value="WWC86063.1"/>
    <property type="molecule type" value="Genomic_DNA"/>
</dbReference>
<comment type="subcellular location">
    <subcellularLocation>
        <location evidence="1">Nucleus</location>
    </subcellularLocation>
</comment>
<evidence type="ECO:0008006" key="9">
    <source>
        <dbReference type="Google" id="ProtNLM"/>
    </source>
</evidence>
<organism evidence="7 8">
    <name type="scientific">Kwoniella dendrophila CBS 6074</name>
    <dbReference type="NCBI Taxonomy" id="1295534"/>
    <lineage>
        <taxon>Eukaryota</taxon>
        <taxon>Fungi</taxon>
        <taxon>Dikarya</taxon>
        <taxon>Basidiomycota</taxon>
        <taxon>Agaricomycotina</taxon>
        <taxon>Tremellomycetes</taxon>
        <taxon>Tremellales</taxon>
        <taxon>Cryptococcaceae</taxon>
        <taxon>Kwoniella</taxon>
    </lineage>
</organism>
<dbReference type="Proteomes" id="UP001355207">
    <property type="component" value="Chromosome 1"/>
</dbReference>
<feature type="compositionally biased region" description="Polar residues" evidence="6">
    <location>
        <begin position="259"/>
        <end position="295"/>
    </location>
</feature>
<dbReference type="Pfam" id="PF06179">
    <property type="entry name" value="Med22"/>
    <property type="match status" value="1"/>
</dbReference>
<keyword evidence="4" id="KW-0804">Transcription</keyword>
<dbReference type="GO" id="GO:0003712">
    <property type="term" value="F:transcription coregulator activity"/>
    <property type="evidence" value="ECO:0007669"/>
    <property type="project" value="InterPro"/>
</dbReference>
<protein>
    <recommendedName>
        <fullName evidence="9">Mediator of RNA polymerase II transcription subunit 7</fullName>
    </recommendedName>
</protein>
<dbReference type="InterPro" id="IPR009332">
    <property type="entry name" value="Med22"/>
</dbReference>
<evidence type="ECO:0000256" key="1">
    <source>
        <dbReference type="ARBA" id="ARBA00004123"/>
    </source>
</evidence>
<gene>
    <name evidence="7" type="ORF">L201_000934</name>
</gene>
<dbReference type="AlphaFoldDB" id="A0AAX4JMH4"/>
<accession>A0AAX4JMH4</accession>
<feature type="region of interest" description="Disordered" evidence="6">
    <location>
        <begin position="201"/>
        <end position="222"/>
    </location>
</feature>
<dbReference type="RefSeq" id="XP_066072826.1">
    <property type="nucleotide sequence ID" value="XM_066216729.1"/>
</dbReference>
<proteinExistence type="inferred from homology"/>
<comment type="similarity">
    <text evidence="2">Belongs to the Mediator complex subunit 22 family.</text>
</comment>
<evidence type="ECO:0000313" key="7">
    <source>
        <dbReference type="EMBL" id="WWC86063.1"/>
    </source>
</evidence>
<feature type="compositionally biased region" description="Low complexity" evidence="6">
    <location>
        <begin position="10"/>
        <end position="22"/>
    </location>
</feature>
<feature type="region of interest" description="Disordered" evidence="6">
    <location>
        <begin position="1"/>
        <end position="46"/>
    </location>
</feature>
<evidence type="ECO:0000256" key="2">
    <source>
        <dbReference type="ARBA" id="ARBA00005942"/>
    </source>
</evidence>
<evidence type="ECO:0000313" key="8">
    <source>
        <dbReference type="Proteomes" id="UP001355207"/>
    </source>
</evidence>
<keyword evidence="5" id="KW-0539">Nucleus</keyword>
<feature type="compositionally biased region" description="Polar residues" evidence="6">
    <location>
        <begin position="203"/>
        <end position="222"/>
    </location>
</feature>
<evidence type="ECO:0000256" key="4">
    <source>
        <dbReference type="ARBA" id="ARBA00023163"/>
    </source>
</evidence>
<evidence type="ECO:0000256" key="3">
    <source>
        <dbReference type="ARBA" id="ARBA00023015"/>
    </source>
</evidence>
<name>A0AAX4JMH4_9TREE</name>
<dbReference type="GO" id="GO:0006357">
    <property type="term" value="P:regulation of transcription by RNA polymerase II"/>
    <property type="evidence" value="ECO:0007669"/>
    <property type="project" value="InterPro"/>
</dbReference>
<feature type="compositionally biased region" description="Acidic residues" evidence="6">
    <location>
        <begin position="302"/>
        <end position="313"/>
    </location>
</feature>
<evidence type="ECO:0000256" key="6">
    <source>
        <dbReference type="SAM" id="MobiDB-lite"/>
    </source>
</evidence>
<sequence>MSSQPFKTDSLLPTSLPSATLGSKRRNFGQGNSSRFPEDDQNENLNAEERSQRLLDKEHERWNERIDKEIKGVLDGLKDLIELADIGTSPSPLISSTLPLHLPLRISSLIRSSQNIRDLSHELKLLLVLGDEQNIVEKRDKEMDLIRNDIVKRRLEVGNELKGLLGLSKDENEVDKAVKDSKSNIADDRTNENQLIAQEETSHTVTNPNSETQQIQTTKENTNEVQEVNPAVTQSPSQPQIQPQTTASIAVTAEHPQIDTQGDTLQTGQNVVSPGIPTTTESTIPQHQQQASTDTMDIDKKDDEEDEDDFEEV</sequence>
<keyword evidence="8" id="KW-1185">Reference proteome</keyword>
<reference evidence="7 8" key="1">
    <citation type="submission" date="2024-01" db="EMBL/GenBank/DDBJ databases">
        <title>Comparative genomics of Cryptococcus and Kwoniella reveals pathogenesis evolution and contrasting modes of karyotype evolution via chromosome fusion or intercentromeric recombination.</title>
        <authorList>
            <person name="Coelho M.A."/>
            <person name="David-Palma M."/>
            <person name="Shea T."/>
            <person name="Bowers K."/>
            <person name="McGinley-Smith S."/>
            <person name="Mohammad A.W."/>
            <person name="Gnirke A."/>
            <person name="Yurkov A.M."/>
            <person name="Nowrousian M."/>
            <person name="Sun S."/>
            <person name="Cuomo C.A."/>
            <person name="Heitman J."/>
        </authorList>
    </citation>
    <scope>NUCLEOTIDE SEQUENCE [LARGE SCALE GENOMIC DNA]</scope>
    <source>
        <strain evidence="7 8">CBS 6074</strain>
    </source>
</reference>
<keyword evidence="3" id="KW-0805">Transcription regulation</keyword>
<dbReference type="GeneID" id="91091606"/>